<dbReference type="GO" id="GO:0140359">
    <property type="term" value="F:ABC-type transporter activity"/>
    <property type="evidence" value="ECO:0007669"/>
    <property type="project" value="InterPro"/>
</dbReference>
<dbReference type="PROSITE" id="PS50893">
    <property type="entry name" value="ABC_TRANSPORTER_2"/>
    <property type="match status" value="1"/>
</dbReference>
<dbReference type="InterPro" id="IPR017871">
    <property type="entry name" value="ABC_transporter-like_CS"/>
</dbReference>
<feature type="transmembrane region" description="Helical" evidence="7">
    <location>
        <begin position="136"/>
        <end position="157"/>
    </location>
</feature>
<sequence>MKDLLDKLYLLAGKNARHVSNMLVFECLKGISDSWSLGAILFLLVKVCDHIFSGTAIVMGDIHIMTAIILLSVVGKIVFGYLADRHKNIAAYSLGAENRILIGDRLKNASMGYFSGNRLGEISGGMSTAVSDLETAGFSIIETLIVGMIQTAIMALFVLPYDVVTGLIIIVTLVCGLAVNGVAQKRADSLSSALLGLKMRLNANTLEYVKGISVLKAFGKNRQGASDLEDSISATRKGYLDVETKLVPVQFLYQVSFKIGSSVIVLVTLARFLGGDIDISKAMMLIIASFIVFSGFELAGSMQNIKGVAVQNLNTVLEMRSLPTIEQGERTDVDTARIEFRDVSFSYDGNNVFEGLSLSIPEGKTTAIVGPSGSGKTTLCNLAARFWDVQSGEVLVDDQNVKGYDYDALLANFSFVFQDVYLFDDTIRNNIKFGNPEASDEEMMAVSKRARCHDFIMGLPDGYDTVLQEGGSNLSGGERQRISIARAMLKPSKIVILDEATSSIDPENESQLLAALDNLLQGKTTIVIAHKLNTIRNADQIVVLGKDGVDSIGSHEELLRKSAIYRGFVLGKKEAANWLVTNRDV</sequence>
<dbReference type="OrthoDB" id="9806127at2"/>
<dbReference type="SUPFAM" id="SSF52540">
    <property type="entry name" value="P-loop containing nucleoside triphosphate hydrolases"/>
    <property type="match status" value="1"/>
</dbReference>
<evidence type="ECO:0000259" key="8">
    <source>
        <dbReference type="PROSITE" id="PS50893"/>
    </source>
</evidence>
<dbReference type="GO" id="GO:0016887">
    <property type="term" value="F:ATP hydrolysis activity"/>
    <property type="evidence" value="ECO:0007669"/>
    <property type="project" value="InterPro"/>
</dbReference>
<evidence type="ECO:0000256" key="2">
    <source>
        <dbReference type="ARBA" id="ARBA00022692"/>
    </source>
</evidence>
<dbReference type="Proteomes" id="UP000016638">
    <property type="component" value="Unassembled WGS sequence"/>
</dbReference>
<accession>U2T3U3</accession>
<dbReference type="PATRIC" id="fig|1125712.3.peg.1573"/>
<evidence type="ECO:0000256" key="6">
    <source>
        <dbReference type="ARBA" id="ARBA00023136"/>
    </source>
</evidence>
<feature type="domain" description="ABC transporter" evidence="8">
    <location>
        <begin position="338"/>
        <end position="571"/>
    </location>
</feature>
<protein>
    <submittedName>
        <fullName evidence="10">ABC transporter, ATP-binding protein</fullName>
    </submittedName>
</protein>
<name>U2T3U3_9ACTN</name>
<reference evidence="10 11" key="1">
    <citation type="submission" date="2013-08" db="EMBL/GenBank/DDBJ databases">
        <authorList>
            <person name="Durkin A.S."/>
            <person name="Haft D.R."/>
            <person name="McCorrison J."/>
            <person name="Torralba M."/>
            <person name="Gillis M."/>
            <person name="Haft D.H."/>
            <person name="Methe B."/>
            <person name="Sutton G."/>
            <person name="Nelson K.E."/>
        </authorList>
    </citation>
    <scope>NUCLEOTIDE SEQUENCE [LARGE SCALE GENOMIC DNA]</scope>
    <source>
        <strain evidence="10 11">F0195</strain>
    </source>
</reference>
<gene>
    <name evidence="10" type="ORF">HMPREF1316_2337</name>
</gene>
<feature type="transmembrane region" description="Helical" evidence="7">
    <location>
        <begin position="163"/>
        <end position="183"/>
    </location>
</feature>
<evidence type="ECO:0000259" key="9">
    <source>
        <dbReference type="PROSITE" id="PS50929"/>
    </source>
</evidence>
<dbReference type="Gene3D" id="3.40.50.300">
    <property type="entry name" value="P-loop containing nucleotide triphosphate hydrolases"/>
    <property type="match status" value="1"/>
</dbReference>
<dbReference type="AlphaFoldDB" id="U2T3U3"/>
<comment type="subcellular location">
    <subcellularLocation>
        <location evidence="1">Cell membrane</location>
        <topology evidence="1">Multi-pass membrane protein</topology>
    </subcellularLocation>
</comment>
<keyword evidence="3" id="KW-0547">Nucleotide-binding</keyword>
<dbReference type="EMBL" id="AWEZ01000054">
    <property type="protein sequence ID" value="ERL07719.1"/>
    <property type="molecule type" value="Genomic_DNA"/>
</dbReference>
<feature type="transmembrane region" description="Helical" evidence="7">
    <location>
        <begin position="255"/>
        <end position="273"/>
    </location>
</feature>
<evidence type="ECO:0000256" key="3">
    <source>
        <dbReference type="ARBA" id="ARBA00022741"/>
    </source>
</evidence>
<dbReference type="PROSITE" id="PS00211">
    <property type="entry name" value="ABC_TRANSPORTER_1"/>
    <property type="match status" value="1"/>
</dbReference>
<feature type="transmembrane region" description="Helical" evidence="7">
    <location>
        <begin position="279"/>
        <end position="299"/>
    </location>
</feature>
<dbReference type="Pfam" id="PF00005">
    <property type="entry name" value="ABC_tran"/>
    <property type="match status" value="1"/>
</dbReference>
<dbReference type="InterPro" id="IPR003593">
    <property type="entry name" value="AAA+_ATPase"/>
</dbReference>
<dbReference type="SUPFAM" id="SSF90123">
    <property type="entry name" value="ABC transporter transmembrane region"/>
    <property type="match status" value="1"/>
</dbReference>
<dbReference type="GO" id="GO:0005524">
    <property type="term" value="F:ATP binding"/>
    <property type="evidence" value="ECO:0007669"/>
    <property type="project" value="UniProtKB-KW"/>
</dbReference>
<dbReference type="InterPro" id="IPR039421">
    <property type="entry name" value="Type_1_exporter"/>
</dbReference>
<dbReference type="RefSeq" id="WP_021726464.1">
    <property type="nucleotide sequence ID" value="NZ_AWEZ01000054.1"/>
</dbReference>
<dbReference type="InterPro" id="IPR011527">
    <property type="entry name" value="ABC1_TM_dom"/>
</dbReference>
<dbReference type="PROSITE" id="PS50929">
    <property type="entry name" value="ABC_TM1F"/>
    <property type="match status" value="1"/>
</dbReference>
<dbReference type="eggNOG" id="COG1132">
    <property type="taxonomic scope" value="Bacteria"/>
</dbReference>
<keyword evidence="2 7" id="KW-0812">Transmembrane</keyword>
<keyword evidence="5 7" id="KW-1133">Transmembrane helix</keyword>
<dbReference type="SMART" id="SM00382">
    <property type="entry name" value="AAA"/>
    <property type="match status" value="1"/>
</dbReference>
<dbReference type="Gene3D" id="1.20.1560.10">
    <property type="entry name" value="ABC transporter type 1, transmembrane domain"/>
    <property type="match status" value="1"/>
</dbReference>
<dbReference type="InterPro" id="IPR027417">
    <property type="entry name" value="P-loop_NTPase"/>
</dbReference>
<evidence type="ECO:0000256" key="5">
    <source>
        <dbReference type="ARBA" id="ARBA00022989"/>
    </source>
</evidence>
<dbReference type="GO" id="GO:0005886">
    <property type="term" value="C:plasma membrane"/>
    <property type="evidence" value="ECO:0007669"/>
    <property type="project" value="UniProtKB-SubCell"/>
</dbReference>
<comment type="caution">
    <text evidence="10">The sequence shown here is derived from an EMBL/GenBank/DDBJ whole genome shotgun (WGS) entry which is preliminary data.</text>
</comment>
<evidence type="ECO:0000313" key="11">
    <source>
        <dbReference type="Proteomes" id="UP000016638"/>
    </source>
</evidence>
<dbReference type="InterPro" id="IPR036640">
    <property type="entry name" value="ABC1_TM_sf"/>
</dbReference>
<dbReference type="PANTHER" id="PTHR24221:SF397">
    <property type="entry name" value="ABC TRANSPORTER, ATP-BINDING TRANSMEMBRANE PROTEIN"/>
    <property type="match status" value="1"/>
</dbReference>
<dbReference type="PANTHER" id="PTHR24221">
    <property type="entry name" value="ATP-BINDING CASSETTE SUB-FAMILY B"/>
    <property type="match status" value="1"/>
</dbReference>
<dbReference type="InterPro" id="IPR003439">
    <property type="entry name" value="ABC_transporter-like_ATP-bd"/>
</dbReference>
<dbReference type="FunFam" id="3.40.50.300:FF:000218">
    <property type="entry name" value="Multidrug ABC transporter ATP-binding protein"/>
    <property type="match status" value="1"/>
</dbReference>
<keyword evidence="6 7" id="KW-0472">Membrane</keyword>
<organism evidence="10 11">
    <name type="scientific">Olsenella profusa F0195</name>
    <dbReference type="NCBI Taxonomy" id="1125712"/>
    <lineage>
        <taxon>Bacteria</taxon>
        <taxon>Bacillati</taxon>
        <taxon>Actinomycetota</taxon>
        <taxon>Coriobacteriia</taxon>
        <taxon>Coriobacteriales</taxon>
        <taxon>Atopobiaceae</taxon>
        <taxon>Olsenella</taxon>
    </lineage>
</organism>
<dbReference type="Pfam" id="PF00664">
    <property type="entry name" value="ABC_membrane"/>
    <property type="match status" value="1"/>
</dbReference>
<feature type="transmembrane region" description="Helical" evidence="7">
    <location>
        <begin position="62"/>
        <end position="83"/>
    </location>
</feature>
<evidence type="ECO:0000256" key="4">
    <source>
        <dbReference type="ARBA" id="ARBA00022840"/>
    </source>
</evidence>
<keyword evidence="11" id="KW-1185">Reference proteome</keyword>
<evidence type="ECO:0000313" key="10">
    <source>
        <dbReference type="EMBL" id="ERL07719.1"/>
    </source>
</evidence>
<proteinExistence type="predicted"/>
<keyword evidence="4 10" id="KW-0067">ATP-binding</keyword>
<dbReference type="STRING" id="1125712.HMPREF1316_2337"/>
<feature type="domain" description="ABC transmembrane type-1" evidence="9">
    <location>
        <begin position="39"/>
        <end position="304"/>
    </location>
</feature>
<evidence type="ECO:0000256" key="7">
    <source>
        <dbReference type="SAM" id="Phobius"/>
    </source>
</evidence>
<dbReference type="GO" id="GO:0034040">
    <property type="term" value="F:ATPase-coupled lipid transmembrane transporter activity"/>
    <property type="evidence" value="ECO:0007669"/>
    <property type="project" value="TreeGrafter"/>
</dbReference>
<evidence type="ECO:0000256" key="1">
    <source>
        <dbReference type="ARBA" id="ARBA00004651"/>
    </source>
</evidence>